<feature type="binding site" evidence="8">
    <location>
        <position position="146"/>
    </location>
    <ligand>
        <name>Zn(2+)</name>
        <dbReference type="ChEBI" id="CHEBI:29105"/>
    </ligand>
</feature>
<comment type="caution">
    <text evidence="8">Lacks conserved residue(s) required for the propagation of feature annotation.</text>
</comment>
<protein>
    <recommendedName>
        <fullName evidence="8">Methionine--tRNA ligase</fullName>
        <ecNumber evidence="8">6.1.1.10</ecNumber>
    </recommendedName>
    <alternativeName>
        <fullName evidence="8">Methionyl-tRNA synthetase</fullName>
        <shortName evidence="8">MetRS</shortName>
    </alternativeName>
</protein>
<keyword evidence="3 8" id="KW-0547">Nucleotide-binding</keyword>
<comment type="subunit">
    <text evidence="8">Monomer.</text>
</comment>
<feature type="binding site" evidence="8">
    <location>
        <position position="132"/>
    </location>
    <ligand>
        <name>Zn(2+)</name>
        <dbReference type="ChEBI" id="CHEBI:29105"/>
    </ligand>
</feature>
<name>A0A6J4JEZ6_9ACTN</name>
<feature type="short sequence motif" description="'KMSKS' region" evidence="8">
    <location>
        <begin position="296"/>
        <end position="300"/>
    </location>
</feature>
<dbReference type="GO" id="GO:0004825">
    <property type="term" value="F:methionine-tRNA ligase activity"/>
    <property type="evidence" value="ECO:0007669"/>
    <property type="project" value="UniProtKB-UniRule"/>
</dbReference>
<dbReference type="GO" id="GO:0005737">
    <property type="term" value="C:cytoplasm"/>
    <property type="evidence" value="ECO:0007669"/>
    <property type="project" value="UniProtKB-SubCell"/>
</dbReference>
<keyword evidence="4 8" id="KW-0067">ATP-binding</keyword>
<dbReference type="EC" id="6.1.1.10" evidence="8"/>
<keyword evidence="5 8" id="KW-0648">Protein biosynthesis</keyword>
<comment type="function">
    <text evidence="1 8">Is required not only for elongation of protein synthesis but also for the initiation of all mRNA translation through initiator tRNA(fMet) aminoacylation.</text>
</comment>
<proteinExistence type="inferred from homology"/>
<dbReference type="InterPro" id="IPR033911">
    <property type="entry name" value="MetRS_core"/>
</dbReference>
<dbReference type="Pfam" id="PF09334">
    <property type="entry name" value="tRNA-synt_1g"/>
    <property type="match status" value="1"/>
</dbReference>
<dbReference type="InterPro" id="IPR023457">
    <property type="entry name" value="Met-tRNA_synth_2"/>
</dbReference>
<dbReference type="Gene3D" id="2.170.220.10">
    <property type="match status" value="1"/>
</dbReference>
<evidence type="ECO:0000259" key="10">
    <source>
        <dbReference type="Pfam" id="PF09334"/>
    </source>
</evidence>
<evidence type="ECO:0000256" key="4">
    <source>
        <dbReference type="ARBA" id="ARBA00022840"/>
    </source>
</evidence>
<evidence type="ECO:0000256" key="2">
    <source>
        <dbReference type="ARBA" id="ARBA00022598"/>
    </source>
</evidence>
<dbReference type="SUPFAM" id="SSF52374">
    <property type="entry name" value="Nucleotidylyl transferase"/>
    <property type="match status" value="1"/>
</dbReference>
<dbReference type="GO" id="GO:0046872">
    <property type="term" value="F:metal ion binding"/>
    <property type="evidence" value="ECO:0007669"/>
    <property type="project" value="UniProtKB-KW"/>
</dbReference>
<dbReference type="HAMAP" id="MF_01228">
    <property type="entry name" value="Met_tRNA_synth_type2"/>
    <property type="match status" value="1"/>
</dbReference>
<dbReference type="InterPro" id="IPR015413">
    <property type="entry name" value="Methionyl/Leucyl_tRNA_Synth"/>
</dbReference>
<dbReference type="PANTHER" id="PTHR43326">
    <property type="entry name" value="METHIONYL-TRNA SYNTHETASE"/>
    <property type="match status" value="1"/>
</dbReference>
<dbReference type="InterPro" id="IPR014729">
    <property type="entry name" value="Rossmann-like_a/b/a_fold"/>
</dbReference>
<evidence type="ECO:0000256" key="9">
    <source>
        <dbReference type="SAM" id="MobiDB-lite"/>
    </source>
</evidence>
<keyword evidence="8" id="KW-0862">Zinc</keyword>
<evidence type="ECO:0000256" key="8">
    <source>
        <dbReference type="HAMAP-Rule" id="MF_01228"/>
    </source>
</evidence>
<feature type="binding site" evidence="8">
    <location>
        <position position="129"/>
    </location>
    <ligand>
        <name>Zn(2+)</name>
        <dbReference type="ChEBI" id="CHEBI:29105"/>
    </ligand>
</feature>
<dbReference type="NCBIfam" id="TIGR00398">
    <property type="entry name" value="metG"/>
    <property type="match status" value="1"/>
</dbReference>
<reference evidence="11" key="1">
    <citation type="submission" date="2020-02" db="EMBL/GenBank/DDBJ databases">
        <authorList>
            <person name="Meier V. D."/>
        </authorList>
    </citation>
    <scope>NUCLEOTIDE SEQUENCE</scope>
    <source>
        <strain evidence="11">AVDCRST_MAG10</strain>
    </source>
</reference>
<evidence type="ECO:0000256" key="6">
    <source>
        <dbReference type="ARBA" id="ARBA00023146"/>
    </source>
</evidence>
<comment type="subcellular location">
    <subcellularLocation>
        <location evidence="8">Cytoplasm</location>
    </subcellularLocation>
</comment>
<dbReference type="GO" id="GO:0006431">
    <property type="term" value="P:methionyl-tRNA aminoacylation"/>
    <property type="evidence" value="ECO:0007669"/>
    <property type="project" value="UniProtKB-UniRule"/>
</dbReference>
<dbReference type="Gene3D" id="3.40.50.620">
    <property type="entry name" value="HUPs"/>
    <property type="match status" value="1"/>
</dbReference>
<evidence type="ECO:0000256" key="5">
    <source>
        <dbReference type="ARBA" id="ARBA00022917"/>
    </source>
</evidence>
<dbReference type="CDD" id="cd00814">
    <property type="entry name" value="MetRS_core"/>
    <property type="match status" value="1"/>
</dbReference>
<keyword evidence="2 8" id="KW-0436">Ligase</keyword>
<dbReference type="AlphaFoldDB" id="A0A6J4JEZ6"/>
<keyword evidence="8" id="KW-0479">Metal-binding</keyword>
<feature type="binding site" evidence="8">
    <location>
        <position position="149"/>
    </location>
    <ligand>
        <name>Zn(2+)</name>
        <dbReference type="ChEBI" id="CHEBI:29105"/>
    </ligand>
</feature>
<dbReference type="FunFam" id="2.170.220.10:FF:000001">
    <property type="entry name" value="methionine--tRNA ligase, mitochondrial"/>
    <property type="match status" value="1"/>
</dbReference>
<dbReference type="EMBL" id="CADCTB010000222">
    <property type="protein sequence ID" value="CAA9278221.1"/>
    <property type="molecule type" value="Genomic_DNA"/>
</dbReference>
<dbReference type="CDD" id="cd07957">
    <property type="entry name" value="Anticodon_Ia_Met"/>
    <property type="match status" value="1"/>
</dbReference>
<dbReference type="InterPro" id="IPR041872">
    <property type="entry name" value="Anticodon_Met"/>
</dbReference>
<gene>
    <name evidence="8" type="primary">metG</name>
    <name evidence="11" type="ORF">AVDCRST_MAG10-3726</name>
</gene>
<organism evidence="11">
    <name type="scientific">uncultured Acidimicrobiales bacterium</name>
    <dbReference type="NCBI Taxonomy" id="310071"/>
    <lineage>
        <taxon>Bacteria</taxon>
        <taxon>Bacillati</taxon>
        <taxon>Actinomycetota</taxon>
        <taxon>Acidimicrobiia</taxon>
        <taxon>Acidimicrobiales</taxon>
        <taxon>environmental samples</taxon>
    </lineage>
</organism>
<comment type="similarity">
    <text evidence="8">Belongs to the class-I aminoacyl-tRNA synthetase family. MetG type 2A subfamily.</text>
</comment>
<dbReference type="SUPFAM" id="SSF47323">
    <property type="entry name" value="Anticodon-binding domain of a subclass of class I aminoacyl-tRNA synthetases"/>
    <property type="match status" value="1"/>
</dbReference>
<accession>A0A6J4JEZ6</accession>
<feature type="short sequence motif" description="'HIGH' region" evidence="8">
    <location>
        <begin position="14"/>
        <end position="24"/>
    </location>
</feature>
<dbReference type="InterPro" id="IPR009080">
    <property type="entry name" value="tRNAsynth_Ia_anticodon-bd"/>
</dbReference>
<evidence type="ECO:0000256" key="7">
    <source>
        <dbReference type="ARBA" id="ARBA00047364"/>
    </source>
</evidence>
<feature type="domain" description="Methionyl/Leucyl tRNA synthetase" evidence="10">
    <location>
        <begin position="136"/>
        <end position="359"/>
    </location>
</feature>
<sequence length="501" mass="55312">MAAVPRFYATTAIAYVNDAPHIGHAYEVLLGDGITRWHRLLGDDVKYVTGTDEYGLKNQQAAEAQGTTPQELADRNSARFRDAWDELGVAYDDFIRTTEPRHTKAVQKLLQAVYDNGDIEKSTYEGPYCVSCEAYYTPEELVDGNCPIHGRPVEWVQEENWFFKLSSYQQRLLDWHEANPDAVVPTTRRNEVLAFIRSGLRDISISRSFTWGVPLPWDTSQVAWVWFDALPNYVTAVGYGEDDKAFDYWWPADYHLIGKDIIRFHAVYWPAMLMAAGVEPARCVAAHGFLLVSGEKMSKTKLNQIGPRELVADFGVDAVRWHFLRDVPFGPDGDFSYEGVVARYNSDLANNLGNLLSRVATLVGSKCGGIGPAAPADSPLAPVAERVYAAAASAWDRFAPSDALEATWQLIREANAHLEANEPWKAEPGPAVDAVLGAGIETLRIVAVLASPAIPTAAAEVWRRLGLPGSPEDQRLPEAAAWGGYPGGLPVEKGKPLFPRR</sequence>
<comment type="catalytic activity">
    <reaction evidence="7 8">
        <text>tRNA(Met) + L-methionine + ATP = L-methionyl-tRNA(Met) + AMP + diphosphate</text>
        <dbReference type="Rhea" id="RHEA:13481"/>
        <dbReference type="Rhea" id="RHEA-COMP:9667"/>
        <dbReference type="Rhea" id="RHEA-COMP:9698"/>
        <dbReference type="ChEBI" id="CHEBI:30616"/>
        <dbReference type="ChEBI" id="CHEBI:33019"/>
        <dbReference type="ChEBI" id="CHEBI:57844"/>
        <dbReference type="ChEBI" id="CHEBI:78442"/>
        <dbReference type="ChEBI" id="CHEBI:78530"/>
        <dbReference type="ChEBI" id="CHEBI:456215"/>
        <dbReference type="EC" id="6.1.1.10"/>
    </reaction>
</comment>
<evidence type="ECO:0000256" key="1">
    <source>
        <dbReference type="ARBA" id="ARBA00003314"/>
    </source>
</evidence>
<keyword evidence="8" id="KW-0963">Cytoplasm</keyword>
<dbReference type="GO" id="GO:0005524">
    <property type="term" value="F:ATP binding"/>
    <property type="evidence" value="ECO:0007669"/>
    <property type="project" value="UniProtKB-UniRule"/>
</dbReference>
<dbReference type="InterPro" id="IPR014758">
    <property type="entry name" value="Met-tRNA_synth"/>
</dbReference>
<dbReference type="Gene3D" id="1.10.730.10">
    <property type="entry name" value="Isoleucyl-tRNA Synthetase, Domain 1"/>
    <property type="match status" value="1"/>
</dbReference>
<feature type="region of interest" description="Disordered" evidence="9">
    <location>
        <begin position="478"/>
        <end position="501"/>
    </location>
</feature>
<dbReference type="PANTHER" id="PTHR43326:SF1">
    <property type="entry name" value="METHIONINE--TRNA LIGASE, MITOCHONDRIAL"/>
    <property type="match status" value="1"/>
</dbReference>
<evidence type="ECO:0000313" key="11">
    <source>
        <dbReference type="EMBL" id="CAA9278221.1"/>
    </source>
</evidence>
<dbReference type="PRINTS" id="PR01041">
    <property type="entry name" value="TRNASYNTHMET"/>
</dbReference>
<comment type="cofactor">
    <cofactor evidence="8">
        <name>Zn(2+)</name>
        <dbReference type="ChEBI" id="CHEBI:29105"/>
    </cofactor>
    <text evidence="8">Binds 1 zinc ion per subunit.</text>
</comment>
<keyword evidence="6 8" id="KW-0030">Aminoacyl-tRNA synthetase</keyword>
<evidence type="ECO:0000256" key="3">
    <source>
        <dbReference type="ARBA" id="ARBA00022741"/>
    </source>
</evidence>